<dbReference type="Pfam" id="PF03663">
    <property type="entry name" value="Glyco_hydro_76"/>
    <property type="match status" value="1"/>
</dbReference>
<accession>A0AAN6YKP4</accession>
<comment type="caution">
    <text evidence="1">The sequence shown here is derived from an EMBL/GenBank/DDBJ whole genome shotgun (WGS) entry which is preliminary data.</text>
</comment>
<dbReference type="InterPro" id="IPR008928">
    <property type="entry name" value="6-hairpin_glycosidase_sf"/>
</dbReference>
<dbReference type="InterPro" id="IPR005198">
    <property type="entry name" value="Glyco_hydro_76"/>
</dbReference>
<dbReference type="EMBL" id="MU858056">
    <property type="protein sequence ID" value="KAK4217977.1"/>
    <property type="molecule type" value="Genomic_DNA"/>
</dbReference>
<evidence type="ECO:0000313" key="2">
    <source>
        <dbReference type="Proteomes" id="UP001301769"/>
    </source>
</evidence>
<dbReference type="Gene3D" id="1.50.10.20">
    <property type="match status" value="1"/>
</dbReference>
<protein>
    <submittedName>
        <fullName evidence="1">Glycosyl hydrolase</fullName>
    </submittedName>
</protein>
<dbReference type="GO" id="GO:0005975">
    <property type="term" value="P:carbohydrate metabolic process"/>
    <property type="evidence" value="ECO:0007669"/>
    <property type="project" value="InterPro"/>
</dbReference>
<dbReference type="InterPro" id="IPR053169">
    <property type="entry name" value="MUG_Protein"/>
</dbReference>
<reference evidence="1" key="1">
    <citation type="journal article" date="2023" name="Mol. Phylogenet. Evol.">
        <title>Genome-scale phylogeny and comparative genomics of the fungal order Sordariales.</title>
        <authorList>
            <person name="Hensen N."/>
            <person name="Bonometti L."/>
            <person name="Westerberg I."/>
            <person name="Brannstrom I.O."/>
            <person name="Guillou S."/>
            <person name="Cros-Aarteil S."/>
            <person name="Calhoun S."/>
            <person name="Haridas S."/>
            <person name="Kuo A."/>
            <person name="Mondo S."/>
            <person name="Pangilinan J."/>
            <person name="Riley R."/>
            <person name="LaButti K."/>
            <person name="Andreopoulos B."/>
            <person name="Lipzen A."/>
            <person name="Chen C."/>
            <person name="Yan M."/>
            <person name="Daum C."/>
            <person name="Ng V."/>
            <person name="Clum A."/>
            <person name="Steindorff A."/>
            <person name="Ohm R.A."/>
            <person name="Martin F."/>
            <person name="Silar P."/>
            <person name="Natvig D.O."/>
            <person name="Lalanne C."/>
            <person name="Gautier V."/>
            <person name="Ament-Velasquez S.L."/>
            <person name="Kruys A."/>
            <person name="Hutchinson M.I."/>
            <person name="Powell A.J."/>
            <person name="Barry K."/>
            <person name="Miller A.N."/>
            <person name="Grigoriev I.V."/>
            <person name="Debuchy R."/>
            <person name="Gladieux P."/>
            <person name="Hiltunen Thoren M."/>
            <person name="Johannesson H."/>
        </authorList>
    </citation>
    <scope>NUCLEOTIDE SEQUENCE</scope>
    <source>
        <strain evidence="1">PSN293</strain>
    </source>
</reference>
<dbReference type="Proteomes" id="UP001301769">
    <property type="component" value="Unassembled WGS sequence"/>
</dbReference>
<dbReference type="GO" id="GO:0016787">
    <property type="term" value="F:hydrolase activity"/>
    <property type="evidence" value="ECO:0007669"/>
    <property type="project" value="UniProtKB-KW"/>
</dbReference>
<dbReference type="AlphaFoldDB" id="A0AAN6YKP4"/>
<dbReference type="PANTHER" id="PTHR47791">
    <property type="entry name" value="MEIOTICALLY UP-REGULATED GENE 191 PROTEIN"/>
    <property type="match status" value="1"/>
</dbReference>
<keyword evidence="1" id="KW-0378">Hydrolase</keyword>
<dbReference type="SUPFAM" id="SSF48208">
    <property type="entry name" value="Six-hairpin glycosidases"/>
    <property type="match status" value="1"/>
</dbReference>
<proteinExistence type="predicted"/>
<evidence type="ECO:0000313" key="1">
    <source>
        <dbReference type="EMBL" id="KAK4217977.1"/>
    </source>
</evidence>
<name>A0AAN6YKP4_9PEZI</name>
<sequence>MNTAFYSPTDGRWSPNDAAWWVSGNAFQSLLDYMSKTGTRGSYTDQALQIFNTQRAPVPWWPQGGGEFRADSTDDTGWWALAMVRMFDLTGDQSYLNISMLDEAYISQYWSDSVCAGGVYVDIRALSYKNAIANQLYVQLCAALHNRIPGDTVYLERAVTGWGWLRASGMVNDDGLFNDGLAMREDNTCFNNGLPVWTYNQGVILGAAAELYRATKDTSYLTFARQIADSVLSSKSLIQNDGILTESCETDDHPTGCNGDQQIFKGIFARNLADLDSLVEGRPYRSFLEANARRAYSNDRAGGGGSDLYDVSWAGPYVASSLAKQASVLSLWVALI</sequence>
<keyword evidence="2" id="KW-1185">Reference proteome</keyword>
<dbReference type="PANTHER" id="PTHR47791:SF3">
    <property type="entry name" value="MEIOTICALLY UP-REGULATED GENE 191 PROTEIN"/>
    <property type="match status" value="1"/>
</dbReference>
<gene>
    <name evidence="1" type="ORF">QBC37DRAFT_276020</name>
</gene>
<organism evidence="1 2">
    <name type="scientific">Rhypophila decipiens</name>
    <dbReference type="NCBI Taxonomy" id="261697"/>
    <lineage>
        <taxon>Eukaryota</taxon>
        <taxon>Fungi</taxon>
        <taxon>Dikarya</taxon>
        <taxon>Ascomycota</taxon>
        <taxon>Pezizomycotina</taxon>
        <taxon>Sordariomycetes</taxon>
        <taxon>Sordariomycetidae</taxon>
        <taxon>Sordariales</taxon>
        <taxon>Naviculisporaceae</taxon>
        <taxon>Rhypophila</taxon>
    </lineage>
</organism>
<reference evidence="1" key="2">
    <citation type="submission" date="2023-05" db="EMBL/GenBank/DDBJ databases">
        <authorList>
            <consortium name="Lawrence Berkeley National Laboratory"/>
            <person name="Steindorff A."/>
            <person name="Hensen N."/>
            <person name="Bonometti L."/>
            <person name="Westerberg I."/>
            <person name="Brannstrom I.O."/>
            <person name="Guillou S."/>
            <person name="Cros-Aarteil S."/>
            <person name="Calhoun S."/>
            <person name="Haridas S."/>
            <person name="Kuo A."/>
            <person name="Mondo S."/>
            <person name="Pangilinan J."/>
            <person name="Riley R."/>
            <person name="Labutti K."/>
            <person name="Andreopoulos B."/>
            <person name="Lipzen A."/>
            <person name="Chen C."/>
            <person name="Yanf M."/>
            <person name="Daum C."/>
            <person name="Ng V."/>
            <person name="Clum A."/>
            <person name="Ohm R."/>
            <person name="Martin F."/>
            <person name="Silar P."/>
            <person name="Natvig D."/>
            <person name="Lalanne C."/>
            <person name="Gautier V."/>
            <person name="Ament-Velasquez S.L."/>
            <person name="Kruys A."/>
            <person name="Hutchinson M.I."/>
            <person name="Powell A.J."/>
            <person name="Barry K."/>
            <person name="Miller A.N."/>
            <person name="Grigoriev I.V."/>
            <person name="Debuchy R."/>
            <person name="Gladieux P."/>
            <person name="Thoren M.H."/>
            <person name="Johannesson H."/>
        </authorList>
    </citation>
    <scope>NUCLEOTIDE SEQUENCE</scope>
    <source>
        <strain evidence="1">PSN293</strain>
    </source>
</reference>